<comment type="subcellular location">
    <subcellularLocation>
        <location evidence="1">Cell membrane</location>
        <topology evidence="1">Multi-pass membrane protein</topology>
    </subcellularLocation>
</comment>
<keyword evidence="6 8" id="KW-1133">Transmembrane helix</keyword>
<gene>
    <name evidence="10" type="ORF">Pan44_18140</name>
</gene>
<feature type="transmembrane region" description="Helical" evidence="8">
    <location>
        <begin position="275"/>
        <end position="297"/>
    </location>
</feature>
<accession>A0A517SCC4</accession>
<evidence type="ECO:0000256" key="4">
    <source>
        <dbReference type="ARBA" id="ARBA00022679"/>
    </source>
</evidence>
<dbReference type="GO" id="GO:0009103">
    <property type="term" value="P:lipopolysaccharide biosynthetic process"/>
    <property type="evidence" value="ECO:0007669"/>
    <property type="project" value="UniProtKB-ARBA"/>
</dbReference>
<feature type="transmembrane region" description="Helical" evidence="8">
    <location>
        <begin position="96"/>
        <end position="116"/>
    </location>
</feature>
<dbReference type="PANTHER" id="PTHR33908">
    <property type="entry name" value="MANNOSYLTRANSFERASE YKCB-RELATED"/>
    <property type="match status" value="1"/>
</dbReference>
<dbReference type="GO" id="GO:0005886">
    <property type="term" value="C:plasma membrane"/>
    <property type="evidence" value="ECO:0007669"/>
    <property type="project" value="UniProtKB-SubCell"/>
</dbReference>
<keyword evidence="7 8" id="KW-0472">Membrane</keyword>
<feature type="domain" description="Glycosyltransferase RgtA/B/C/D-like" evidence="9">
    <location>
        <begin position="68"/>
        <end position="233"/>
    </location>
</feature>
<feature type="transmembrane region" description="Helical" evidence="8">
    <location>
        <begin position="218"/>
        <end position="238"/>
    </location>
</feature>
<dbReference type="InterPro" id="IPR050297">
    <property type="entry name" value="LipidA_mod_glycosyltrf_83"/>
</dbReference>
<protein>
    <submittedName>
        <fullName evidence="10">Dolichyl-phosphate-mannose-protein mannosyltransferase</fullName>
    </submittedName>
</protein>
<keyword evidence="4 10" id="KW-0808">Transferase</keyword>
<feature type="transmembrane region" description="Helical" evidence="8">
    <location>
        <begin position="144"/>
        <end position="163"/>
    </location>
</feature>
<feature type="transmembrane region" description="Helical" evidence="8">
    <location>
        <begin position="359"/>
        <end position="379"/>
    </location>
</feature>
<dbReference type="InParanoid" id="A0A517SCC4"/>
<dbReference type="GO" id="GO:0016763">
    <property type="term" value="F:pentosyltransferase activity"/>
    <property type="evidence" value="ECO:0007669"/>
    <property type="project" value="TreeGrafter"/>
</dbReference>
<evidence type="ECO:0000256" key="1">
    <source>
        <dbReference type="ARBA" id="ARBA00004651"/>
    </source>
</evidence>
<name>A0A517SCC4_9PLAN</name>
<evidence type="ECO:0000256" key="2">
    <source>
        <dbReference type="ARBA" id="ARBA00022475"/>
    </source>
</evidence>
<reference evidence="10 11" key="1">
    <citation type="submission" date="2019-02" db="EMBL/GenBank/DDBJ databases">
        <title>Deep-cultivation of Planctomycetes and their phenomic and genomic characterization uncovers novel biology.</title>
        <authorList>
            <person name="Wiegand S."/>
            <person name="Jogler M."/>
            <person name="Boedeker C."/>
            <person name="Pinto D."/>
            <person name="Vollmers J."/>
            <person name="Rivas-Marin E."/>
            <person name="Kohn T."/>
            <person name="Peeters S.H."/>
            <person name="Heuer A."/>
            <person name="Rast P."/>
            <person name="Oberbeckmann S."/>
            <person name="Bunk B."/>
            <person name="Jeske O."/>
            <person name="Meyerdierks A."/>
            <person name="Storesund J.E."/>
            <person name="Kallscheuer N."/>
            <person name="Luecker S."/>
            <person name="Lage O.M."/>
            <person name="Pohl T."/>
            <person name="Merkel B.J."/>
            <person name="Hornburger P."/>
            <person name="Mueller R.-W."/>
            <person name="Bruemmer F."/>
            <person name="Labrenz M."/>
            <person name="Spormann A.M."/>
            <person name="Op den Camp H."/>
            <person name="Overmann J."/>
            <person name="Amann R."/>
            <person name="Jetten M.S.M."/>
            <person name="Mascher T."/>
            <person name="Medema M.H."/>
            <person name="Devos D.P."/>
            <person name="Kaster A.-K."/>
            <person name="Ovreas L."/>
            <person name="Rohde M."/>
            <person name="Galperin M.Y."/>
            <person name="Jogler C."/>
        </authorList>
    </citation>
    <scope>NUCLEOTIDE SEQUENCE [LARGE SCALE GENOMIC DNA]</scope>
    <source>
        <strain evidence="10 11">Pan44</strain>
    </source>
</reference>
<dbReference type="Proteomes" id="UP000315700">
    <property type="component" value="Chromosome"/>
</dbReference>
<evidence type="ECO:0000256" key="6">
    <source>
        <dbReference type="ARBA" id="ARBA00022989"/>
    </source>
</evidence>
<dbReference type="OrthoDB" id="244175at2"/>
<evidence type="ECO:0000313" key="10">
    <source>
        <dbReference type="EMBL" id="QDT53790.1"/>
    </source>
</evidence>
<evidence type="ECO:0000256" key="8">
    <source>
        <dbReference type="SAM" id="Phobius"/>
    </source>
</evidence>
<keyword evidence="11" id="KW-1185">Reference proteome</keyword>
<dbReference type="InterPro" id="IPR038731">
    <property type="entry name" value="RgtA/B/C-like"/>
</dbReference>
<proteinExistence type="predicted"/>
<evidence type="ECO:0000256" key="5">
    <source>
        <dbReference type="ARBA" id="ARBA00022692"/>
    </source>
</evidence>
<dbReference type="AlphaFoldDB" id="A0A517SCC4"/>
<dbReference type="PANTHER" id="PTHR33908:SF11">
    <property type="entry name" value="MEMBRANE PROTEIN"/>
    <property type="match status" value="1"/>
</dbReference>
<keyword evidence="5 8" id="KW-0812">Transmembrane</keyword>
<organism evidence="10 11">
    <name type="scientific">Caulifigura coniformis</name>
    <dbReference type="NCBI Taxonomy" id="2527983"/>
    <lineage>
        <taxon>Bacteria</taxon>
        <taxon>Pseudomonadati</taxon>
        <taxon>Planctomycetota</taxon>
        <taxon>Planctomycetia</taxon>
        <taxon>Planctomycetales</taxon>
        <taxon>Planctomycetaceae</taxon>
        <taxon>Caulifigura</taxon>
    </lineage>
</organism>
<evidence type="ECO:0000256" key="7">
    <source>
        <dbReference type="ARBA" id="ARBA00023136"/>
    </source>
</evidence>
<feature type="transmembrane region" description="Helical" evidence="8">
    <location>
        <begin position="183"/>
        <end position="206"/>
    </location>
</feature>
<sequence length="537" mass="58626">MALAAVLASGERGLFVPQLAQAPGLTLDEGFNVAAGVYLVDALEAQGIGSLHPAAIREVYGSRNYNPDHPPLGRWALGFMHEYLKGNADSPFVETAARPASAIAFALTVFIAGWFLQKWFGPLAGNAAAFAVAILPRQFAHAHLASLETFIGLAYAACVFVTADRCTLKSAPPGWRSFVLPGVLFGLALLTKMQAVFLGPAVGVWALTQWKLKAVPRVALFGAVGLAVFFIGWPWLWLDPLAHVKEYFARTTERQTLYCFYWGERWADADVPWHYPWVMFAVTVPIGLHLLATLGLWRSRSLQFQAPVEFPPSPTVADTPHTTRSWGIDPRVQLILWAIVVPLAVFTKPGIRVYDGERLFGVVFPLWGALAGLGAAILLRRFPGRTTAGLLTVGLAAQAWGIPALNPFQLSYYNALTGGLAGADRLGFERSYWMEGLTDSFQREIVAKIPRGSRIDVAPVLHPIYLPHLLRQSPILQAAGISLAPYDDKRPDGSPYVLLFQRRADPWTSLDPPPAGTTILDEVKRSGVPLVTLLKLP</sequence>
<evidence type="ECO:0000256" key="3">
    <source>
        <dbReference type="ARBA" id="ARBA00022676"/>
    </source>
</evidence>
<evidence type="ECO:0000259" key="9">
    <source>
        <dbReference type="Pfam" id="PF13231"/>
    </source>
</evidence>
<keyword evidence="2" id="KW-1003">Cell membrane</keyword>
<keyword evidence="3 10" id="KW-0328">Glycosyltransferase</keyword>
<dbReference type="RefSeq" id="WP_145029283.1">
    <property type="nucleotide sequence ID" value="NZ_CP036271.1"/>
</dbReference>
<feature type="transmembrane region" description="Helical" evidence="8">
    <location>
        <begin position="334"/>
        <end position="353"/>
    </location>
</feature>
<dbReference type="Pfam" id="PF13231">
    <property type="entry name" value="PMT_2"/>
    <property type="match status" value="1"/>
</dbReference>
<dbReference type="EMBL" id="CP036271">
    <property type="protein sequence ID" value="QDT53790.1"/>
    <property type="molecule type" value="Genomic_DNA"/>
</dbReference>
<dbReference type="KEGG" id="ccos:Pan44_18140"/>
<evidence type="ECO:0000313" key="11">
    <source>
        <dbReference type="Proteomes" id="UP000315700"/>
    </source>
</evidence>